<dbReference type="SUPFAM" id="SSF51735">
    <property type="entry name" value="NAD(P)-binding Rossmann-fold domains"/>
    <property type="match status" value="1"/>
</dbReference>
<organism evidence="3 4">
    <name type="scientific">Mycobacterium ahvazicum</name>
    <dbReference type="NCBI Taxonomy" id="1964395"/>
    <lineage>
        <taxon>Bacteria</taxon>
        <taxon>Bacillati</taxon>
        <taxon>Actinomycetota</taxon>
        <taxon>Actinomycetes</taxon>
        <taxon>Mycobacteriales</taxon>
        <taxon>Mycobacteriaceae</taxon>
        <taxon>Mycobacterium</taxon>
        <taxon>Mycobacterium simiae complex</taxon>
    </lineage>
</organism>
<keyword evidence="4" id="KW-1185">Reference proteome</keyword>
<protein>
    <submittedName>
        <fullName evidence="3">3-oxoacyl-ACP reductase</fullName>
    </submittedName>
</protein>
<dbReference type="Gene3D" id="3.40.50.720">
    <property type="entry name" value="NAD(P)-binding Rossmann-like Domain"/>
    <property type="match status" value="1"/>
</dbReference>
<reference evidence="3" key="1">
    <citation type="submission" date="2018-01" db="EMBL/GenBank/DDBJ databases">
        <authorList>
            <consortium name="Urmite Genomes"/>
        </authorList>
    </citation>
    <scope>NUCLEOTIDE SEQUENCE [LARGE SCALE GENOMIC DNA]</scope>
    <source>
        <strain evidence="3">AFP003</strain>
    </source>
</reference>
<sequence>MKSLQALFDLTDRTAIVTGGTRGIGLAIAEGLVECGANVVVASRKADACAAAADKLQALGGGRAIGVPTHMGDLDAIGRLVEATVAEFGGIDMVVNNAANALSLPLGEFTPEAWSKSFSVNLQGPVFLVQVALPHLRESEHASILNVVSAGAFIYSPATSMYSAAKAAMVSFTRSMAAEFASQGIRVNALAPGSVDTDMARANPPEFIEAMKASALLKRIADPAEMVAPALLLLSDAGSFITGQTIIADGGMVAR</sequence>
<dbReference type="PANTHER" id="PTHR43943:SF2">
    <property type="entry name" value="DEHYDROGENASE_REDUCTASE 4"/>
    <property type="match status" value="1"/>
</dbReference>
<dbReference type="PRINTS" id="PR00080">
    <property type="entry name" value="SDRFAMILY"/>
</dbReference>
<evidence type="ECO:0000256" key="2">
    <source>
        <dbReference type="ARBA" id="ARBA00023002"/>
    </source>
</evidence>
<dbReference type="Pfam" id="PF13561">
    <property type="entry name" value="adh_short_C2"/>
    <property type="match status" value="1"/>
</dbReference>
<dbReference type="PANTHER" id="PTHR43943">
    <property type="entry name" value="DEHYDROGENASE/REDUCTASE (SDR FAMILY) MEMBER 4"/>
    <property type="match status" value="1"/>
</dbReference>
<dbReference type="CDD" id="cd05233">
    <property type="entry name" value="SDR_c"/>
    <property type="match status" value="1"/>
</dbReference>
<accession>A0A2K4YIC7</accession>
<dbReference type="Proteomes" id="UP000236318">
    <property type="component" value="Unassembled WGS sequence"/>
</dbReference>
<dbReference type="NCBIfam" id="NF005559">
    <property type="entry name" value="PRK07231.1"/>
    <property type="match status" value="1"/>
</dbReference>
<dbReference type="InterPro" id="IPR036291">
    <property type="entry name" value="NAD(P)-bd_dom_sf"/>
</dbReference>
<dbReference type="FunFam" id="3.40.50.720:FF:000084">
    <property type="entry name" value="Short-chain dehydrogenase reductase"/>
    <property type="match status" value="1"/>
</dbReference>
<proteinExistence type="inferred from homology"/>
<dbReference type="PROSITE" id="PS00061">
    <property type="entry name" value="ADH_SHORT"/>
    <property type="match status" value="1"/>
</dbReference>
<keyword evidence="2" id="KW-0560">Oxidoreductase</keyword>
<dbReference type="GO" id="GO:0016491">
    <property type="term" value="F:oxidoreductase activity"/>
    <property type="evidence" value="ECO:0007669"/>
    <property type="project" value="UniProtKB-KW"/>
</dbReference>
<dbReference type="PRINTS" id="PR00081">
    <property type="entry name" value="GDHRDH"/>
</dbReference>
<evidence type="ECO:0000313" key="4">
    <source>
        <dbReference type="Proteomes" id="UP000236318"/>
    </source>
</evidence>
<dbReference type="InterPro" id="IPR002347">
    <property type="entry name" value="SDR_fam"/>
</dbReference>
<dbReference type="RefSeq" id="WP_096290525.1">
    <property type="nucleotide sequence ID" value="NZ_FXEG02000005.1"/>
</dbReference>
<gene>
    <name evidence="3" type="ORF">MAAFP003_5244</name>
</gene>
<dbReference type="AlphaFoldDB" id="A0A2K4YIC7"/>
<dbReference type="InterPro" id="IPR020904">
    <property type="entry name" value="Sc_DH/Rdtase_CS"/>
</dbReference>
<dbReference type="OrthoDB" id="286404at2"/>
<comment type="caution">
    <text evidence="3">The sequence shown here is derived from an EMBL/GenBank/DDBJ whole genome shotgun (WGS) entry which is preliminary data.</text>
</comment>
<evidence type="ECO:0000313" key="3">
    <source>
        <dbReference type="EMBL" id="SOX56540.1"/>
    </source>
</evidence>
<dbReference type="EMBL" id="FXEG02000005">
    <property type="protein sequence ID" value="SOX56540.1"/>
    <property type="molecule type" value="Genomic_DNA"/>
</dbReference>
<comment type="similarity">
    <text evidence="1">Belongs to the short-chain dehydrogenases/reductases (SDR) family.</text>
</comment>
<evidence type="ECO:0000256" key="1">
    <source>
        <dbReference type="ARBA" id="ARBA00006484"/>
    </source>
</evidence>
<name>A0A2K4YIC7_9MYCO</name>